<protein>
    <submittedName>
        <fullName evidence="2">Putative lipoprotein</fullName>
    </submittedName>
</protein>
<proteinExistence type="predicted"/>
<dbReference type="PROSITE" id="PS51257">
    <property type="entry name" value="PROKAR_LIPOPROTEIN"/>
    <property type="match status" value="1"/>
</dbReference>
<dbReference type="EMBL" id="CP002158">
    <property type="protein sequence ID" value="ADL25082.1"/>
    <property type="molecule type" value="Genomic_DNA"/>
</dbReference>
<evidence type="ECO:0000313" key="3">
    <source>
        <dbReference type="Proteomes" id="UP000000517"/>
    </source>
</evidence>
<organism evidence="2 3">
    <name type="scientific">Fibrobacter succinogenes (strain ATCC 19169 / S85)</name>
    <dbReference type="NCBI Taxonomy" id="59374"/>
    <lineage>
        <taxon>Bacteria</taxon>
        <taxon>Pseudomonadati</taxon>
        <taxon>Fibrobacterota</taxon>
        <taxon>Fibrobacteria</taxon>
        <taxon>Fibrobacterales</taxon>
        <taxon>Fibrobacteraceae</taxon>
        <taxon>Fibrobacter</taxon>
    </lineage>
</organism>
<gene>
    <name evidence="2" type="ordered locus">FSU_2903</name>
</gene>
<feature type="signal peptide" evidence="1">
    <location>
        <begin position="1"/>
        <end position="31"/>
    </location>
</feature>
<dbReference type="AlphaFoldDB" id="D9S718"/>
<name>D9S718_FIBSS</name>
<dbReference type="Proteomes" id="UP000000517">
    <property type="component" value="Chromosome"/>
</dbReference>
<keyword evidence="1" id="KW-0732">Signal</keyword>
<evidence type="ECO:0000256" key="1">
    <source>
        <dbReference type="SAM" id="SignalP"/>
    </source>
</evidence>
<reference evidence="3" key="1">
    <citation type="submission" date="2010-08" db="EMBL/GenBank/DDBJ databases">
        <title>Complete sequence of Fibrobacter succinogenes subsp. succinogenes S85.</title>
        <authorList>
            <person name="Durkin A.S."/>
            <person name="Nelson K.E."/>
            <person name="Morrison M."/>
            <person name="Forsberg C.W."/>
            <person name="Wilson D.B."/>
            <person name="Russell J.B."/>
            <person name="Cann I.K.O."/>
            <person name="Mackie R.I."/>
            <person name="White B.A."/>
        </authorList>
    </citation>
    <scope>NUCLEOTIDE SEQUENCE [LARGE SCALE GENOMIC DNA]</scope>
    <source>
        <strain evidence="3">ATCC 19169 / S85</strain>
    </source>
</reference>
<feature type="chain" id="PRO_5003127934" evidence="1">
    <location>
        <begin position="32"/>
        <end position="186"/>
    </location>
</feature>
<keyword evidence="2" id="KW-0449">Lipoprotein</keyword>
<evidence type="ECO:0000313" key="2">
    <source>
        <dbReference type="EMBL" id="ADL25082.1"/>
    </source>
</evidence>
<dbReference type="HOGENOM" id="CLU_1452428_0_0_0"/>
<sequence>MSKMVMKMKKIKLFSLACVLLLASCASFKSADWVDSSEWPADKGIAFVEISLEGRDSATISIKNNASSYEPQIKLKKGTHLYAVALDEGTCVFRYLKYDYESYFSKVVDKIRPLNSAQSEDRGGFEYCSYWNVKKGGASALGKMNFYVIENDDFYVRCDLRDSTQQAVLEKATELYPQTFDAVKKN</sequence>
<dbReference type="KEGG" id="fsc:FSU_2903"/>
<accession>D9S718</accession>